<feature type="compositionally biased region" description="Gly residues" evidence="2">
    <location>
        <begin position="347"/>
        <end position="361"/>
    </location>
</feature>
<sequence>MTHGPGEVVITGVGLAVPSASTPDALLRRTACPVTGPDPEPFDTAARIGRRGHRYKDRATRLALCAALEALRDADLLPSDRESDGPSDGPADAPSDSPSDRETVTVPGDTVGVVASSNLGNLDTACLTTTAIAERSAVDLSPMSLPNASSNVIASWVAIRHGLRGPNLMLCNGPTSGLDAVHWGAALVAAGRVRRVVVVGAETHNAVVEDLLGRSAGELLDGAAALVVEGARWAEARGARGVAALGPYERRAGLTGCVEALLPDAAAPGVWFTPERYAEGPAGAVPVPRAVPRYDVTDAVGRASGALGVLQCVAAVGWLARAAATTGAEPVESAECVEPVESAEPGAGAGSGTAFGAGPGGARDPVPVSRQALITTGDDTADAVAGLLLRPTPDRSHPHPARAPLISMECSR</sequence>
<dbReference type="PANTHER" id="PTHR11712:SF336">
    <property type="entry name" value="3-OXOACYL-[ACYL-CARRIER-PROTEIN] SYNTHASE, MITOCHONDRIAL"/>
    <property type="match status" value="1"/>
</dbReference>
<organism evidence="4 5">
    <name type="scientific">Streptomyces malaysiensis</name>
    <dbReference type="NCBI Taxonomy" id="92644"/>
    <lineage>
        <taxon>Bacteria</taxon>
        <taxon>Bacillati</taxon>
        <taxon>Actinomycetota</taxon>
        <taxon>Actinomycetes</taxon>
        <taxon>Kitasatosporales</taxon>
        <taxon>Streptomycetaceae</taxon>
        <taxon>Streptomyces</taxon>
        <taxon>Streptomyces violaceusniger group</taxon>
    </lineage>
</organism>
<dbReference type="EMBL" id="JAALLH010000001">
    <property type="protein sequence ID" value="NIY65855.1"/>
    <property type="molecule type" value="Genomic_DNA"/>
</dbReference>
<evidence type="ECO:0000256" key="1">
    <source>
        <dbReference type="ARBA" id="ARBA00022679"/>
    </source>
</evidence>
<dbReference type="RefSeq" id="WP_167501839.1">
    <property type="nucleotide sequence ID" value="NZ_JAALLH010000001.1"/>
</dbReference>
<gene>
    <name evidence="4" type="ORF">SMALB_3864</name>
</gene>
<evidence type="ECO:0000313" key="4">
    <source>
        <dbReference type="EMBL" id="NIY65855.1"/>
    </source>
</evidence>
<reference evidence="4 5" key="1">
    <citation type="submission" date="2020-02" db="EMBL/GenBank/DDBJ databases">
        <title>Streptomyces malaysiensis DSM14702 (JHCC583434, PFL_A843) Genome sequencing and assembly.</title>
        <authorList>
            <person name="Samborskyy M."/>
        </authorList>
    </citation>
    <scope>NUCLEOTIDE SEQUENCE [LARGE SCALE GENOMIC DNA]</scope>
    <source>
        <strain evidence="4 5">DSM 14702</strain>
    </source>
</reference>
<dbReference type="GO" id="GO:0006633">
    <property type="term" value="P:fatty acid biosynthetic process"/>
    <property type="evidence" value="ECO:0007669"/>
    <property type="project" value="TreeGrafter"/>
</dbReference>
<dbReference type="InterPro" id="IPR000794">
    <property type="entry name" value="Beta-ketoacyl_synthase"/>
</dbReference>
<comment type="caution">
    <text evidence="4">The sequence shown here is derived from an EMBL/GenBank/DDBJ whole genome shotgun (WGS) entry which is preliminary data.</text>
</comment>
<evidence type="ECO:0000256" key="2">
    <source>
        <dbReference type="SAM" id="MobiDB-lite"/>
    </source>
</evidence>
<dbReference type="GO" id="GO:0004315">
    <property type="term" value="F:3-oxoacyl-[acyl-carrier-protein] synthase activity"/>
    <property type="evidence" value="ECO:0007669"/>
    <property type="project" value="TreeGrafter"/>
</dbReference>
<feature type="region of interest" description="Disordered" evidence="2">
    <location>
        <begin position="389"/>
        <end position="412"/>
    </location>
</feature>
<dbReference type="SUPFAM" id="SSF53901">
    <property type="entry name" value="Thiolase-like"/>
    <property type="match status" value="1"/>
</dbReference>
<protein>
    <submittedName>
        <fullName evidence="4">Beta-ketoacyl synthase</fullName>
    </submittedName>
</protein>
<dbReference type="Proteomes" id="UP000536624">
    <property type="component" value="Unassembled WGS sequence"/>
</dbReference>
<proteinExistence type="predicted"/>
<dbReference type="Gene3D" id="3.40.47.10">
    <property type="match status" value="1"/>
</dbReference>
<dbReference type="AlphaFoldDB" id="A0A7X6AXL2"/>
<feature type="region of interest" description="Disordered" evidence="2">
    <location>
        <begin position="77"/>
        <end position="106"/>
    </location>
</feature>
<feature type="region of interest" description="Disordered" evidence="2">
    <location>
        <begin position="340"/>
        <end position="367"/>
    </location>
</feature>
<dbReference type="InterPro" id="IPR014030">
    <property type="entry name" value="Ketoacyl_synth_N"/>
</dbReference>
<dbReference type="Pfam" id="PF00109">
    <property type="entry name" value="ketoacyl-synt"/>
    <property type="match status" value="1"/>
</dbReference>
<dbReference type="PANTHER" id="PTHR11712">
    <property type="entry name" value="POLYKETIDE SYNTHASE-RELATED"/>
    <property type="match status" value="1"/>
</dbReference>
<evidence type="ECO:0000313" key="5">
    <source>
        <dbReference type="Proteomes" id="UP000536624"/>
    </source>
</evidence>
<dbReference type="InterPro" id="IPR016039">
    <property type="entry name" value="Thiolase-like"/>
</dbReference>
<accession>A0A7X6AXL2</accession>
<evidence type="ECO:0000259" key="3">
    <source>
        <dbReference type="Pfam" id="PF00109"/>
    </source>
</evidence>
<name>A0A7X6AXL2_STRMQ</name>
<feature type="domain" description="Beta-ketoacyl synthase-like N-terminal" evidence="3">
    <location>
        <begin position="46"/>
        <end position="204"/>
    </location>
</feature>
<keyword evidence="1" id="KW-0808">Transferase</keyword>